<feature type="region of interest" description="Disordered" evidence="1">
    <location>
        <begin position="60"/>
        <end position="83"/>
    </location>
</feature>
<dbReference type="Gene3D" id="4.10.280.10">
    <property type="entry name" value="Helix-loop-helix DNA-binding domain"/>
    <property type="match status" value="1"/>
</dbReference>
<dbReference type="InterPro" id="IPR011598">
    <property type="entry name" value="bHLH_dom"/>
</dbReference>
<dbReference type="HOGENOM" id="CLU_043681_0_0_1"/>
<dbReference type="RefSeq" id="XP_003657070.1">
    <property type="nucleotide sequence ID" value="XM_003657022.1"/>
</dbReference>
<evidence type="ECO:0000256" key="1">
    <source>
        <dbReference type="SAM" id="MobiDB-lite"/>
    </source>
</evidence>
<organism evidence="3 4">
    <name type="scientific">Thermothielavioides terrestris (strain ATCC 38088 / NRRL 8126)</name>
    <name type="common">Thielavia terrestris</name>
    <dbReference type="NCBI Taxonomy" id="578455"/>
    <lineage>
        <taxon>Eukaryota</taxon>
        <taxon>Fungi</taxon>
        <taxon>Dikarya</taxon>
        <taxon>Ascomycota</taxon>
        <taxon>Pezizomycotina</taxon>
        <taxon>Sordariomycetes</taxon>
        <taxon>Sordariomycetidae</taxon>
        <taxon>Sordariales</taxon>
        <taxon>Chaetomiaceae</taxon>
        <taxon>Thermothielavioides</taxon>
        <taxon>Thermothielavioides terrestris</taxon>
    </lineage>
</organism>
<accession>G2RD95</accession>
<sequence length="358" mass="39434">MYPAAVSRLLCSPDSGADSSFPERHFTSVDDDKTAAYLIAESSGTQSAVATQPTFESDFAAFGSPGWPSRDQPLPHRSHEPPRGSLVGSNAISIPLPETPVLPTQWPSIREHSPGAAFWPSSQPEFNIDDDSDSIQSTNDSVKEFCSSLPTWRCAKRLRRDQNLEMTKRMRTPAPPSKAHHPSAGSGRPYIPDLDYSQDWTDCPDASRTFLAQPKYGDSAGSKAKIEVTIRDRASSSKVDSKRIAHKLSEKTRRNRLTIAIREMQKLLPSEIEGADQPLSQTHKDADFVVRPGVPSSKLDVAEMAVAYIKDLKEKNKEMARRIREAEQKLAQCQCWRGREESPPDSAASPSTVDGATC</sequence>
<gene>
    <name evidence="3" type="ORF">THITE_2122439</name>
</gene>
<keyword evidence="4" id="KW-1185">Reference proteome</keyword>
<feature type="region of interest" description="Disordered" evidence="1">
    <location>
        <begin position="336"/>
        <end position="358"/>
    </location>
</feature>
<dbReference type="GeneID" id="11519421"/>
<dbReference type="PROSITE" id="PS50888">
    <property type="entry name" value="BHLH"/>
    <property type="match status" value="1"/>
</dbReference>
<dbReference type="EMBL" id="CP003013">
    <property type="protein sequence ID" value="AEO70734.1"/>
    <property type="molecule type" value="Genomic_DNA"/>
</dbReference>
<evidence type="ECO:0000313" key="3">
    <source>
        <dbReference type="EMBL" id="AEO70734.1"/>
    </source>
</evidence>
<name>G2RD95_THETT</name>
<feature type="compositionally biased region" description="Basic and acidic residues" evidence="1">
    <location>
        <begin position="73"/>
        <end position="82"/>
    </location>
</feature>
<dbReference type="SMART" id="SM00353">
    <property type="entry name" value="HLH"/>
    <property type="match status" value="1"/>
</dbReference>
<dbReference type="InterPro" id="IPR036638">
    <property type="entry name" value="HLH_DNA-bd_sf"/>
</dbReference>
<dbReference type="AlphaFoldDB" id="G2RD95"/>
<feature type="region of interest" description="Disordered" evidence="1">
    <location>
        <begin position="169"/>
        <end position="190"/>
    </location>
</feature>
<protein>
    <recommendedName>
        <fullName evidence="2">BHLH domain-containing protein</fullName>
    </recommendedName>
</protein>
<evidence type="ECO:0000259" key="2">
    <source>
        <dbReference type="PROSITE" id="PS50888"/>
    </source>
</evidence>
<proteinExistence type="predicted"/>
<dbReference type="GO" id="GO:0046983">
    <property type="term" value="F:protein dimerization activity"/>
    <property type="evidence" value="ECO:0007669"/>
    <property type="project" value="InterPro"/>
</dbReference>
<dbReference type="eggNOG" id="ENOG502RJ7P">
    <property type="taxonomic scope" value="Eukaryota"/>
</dbReference>
<dbReference type="OrthoDB" id="5344169at2759"/>
<dbReference type="SUPFAM" id="SSF47459">
    <property type="entry name" value="HLH, helix-loop-helix DNA-binding domain"/>
    <property type="match status" value="1"/>
</dbReference>
<dbReference type="Pfam" id="PF00010">
    <property type="entry name" value="HLH"/>
    <property type="match status" value="1"/>
</dbReference>
<reference evidence="3 4" key="1">
    <citation type="journal article" date="2011" name="Nat. Biotechnol.">
        <title>Comparative genomic analysis of the thermophilic biomass-degrading fungi Myceliophthora thermophila and Thielavia terrestris.</title>
        <authorList>
            <person name="Berka R.M."/>
            <person name="Grigoriev I.V."/>
            <person name="Otillar R."/>
            <person name="Salamov A."/>
            <person name="Grimwood J."/>
            <person name="Reid I."/>
            <person name="Ishmael N."/>
            <person name="John T."/>
            <person name="Darmond C."/>
            <person name="Moisan M.-C."/>
            <person name="Henrissat B."/>
            <person name="Coutinho P.M."/>
            <person name="Lombard V."/>
            <person name="Natvig D.O."/>
            <person name="Lindquist E."/>
            <person name="Schmutz J."/>
            <person name="Lucas S."/>
            <person name="Harris P."/>
            <person name="Powlowski J."/>
            <person name="Bellemare A."/>
            <person name="Taylor D."/>
            <person name="Butler G."/>
            <person name="de Vries R.P."/>
            <person name="Allijn I.E."/>
            <person name="van den Brink J."/>
            <person name="Ushinsky S."/>
            <person name="Storms R."/>
            <person name="Powell A.J."/>
            <person name="Paulsen I.T."/>
            <person name="Elbourne L.D.H."/>
            <person name="Baker S.E."/>
            <person name="Magnuson J."/>
            <person name="LaBoissiere S."/>
            <person name="Clutterbuck A.J."/>
            <person name="Martinez D."/>
            <person name="Wogulis M."/>
            <person name="de Leon A.L."/>
            <person name="Rey M.W."/>
            <person name="Tsang A."/>
        </authorList>
    </citation>
    <scope>NUCLEOTIDE SEQUENCE [LARGE SCALE GENOMIC DNA]</scope>
    <source>
        <strain evidence="4">ATCC 38088 / NRRL 8126</strain>
    </source>
</reference>
<evidence type="ECO:0000313" key="4">
    <source>
        <dbReference type="Proteomes" id="UP000008181"/>
    </source>
</evidence>
<dbReference type="KEGG" id="ttt:THITE_2122439"/>
<dbReference type="Proteomes" id="UP000008181">
    <property type="component" value="Chromosome 5"/>
</dbReference>
<feature type="domain" description="BHLH" evidence="2">
    <location>
        <begin position="241"/>
        <end position="312"/>
    </location>
</feature>